<evidence type="ECO:0000256" key="1">
    <source>
        <dbReference type="PROSITE-ProRule" id="PRU00409"/>
    </source>
</evidence>
<dbReference type="Pfam" id="PF02955">
    <property type="entry name" value="GSH-S_ATP"/>
    <property type="match status" value="1"/>
</dbReference>
<dbReference type="AlphaFoldDB" id="A0A840E978"/>
<keyword evidence="3" id="KW-0436">Ligase</keyword>
<gene>
    <name evidence="3" type="ORF">GGR28_002745</name>
</gene>
<dbReference type="InterPro" id="IPR011761">
    <property type="entry name" value="ATP-grasp"/>
</dbReference>
<feature type="domain" description="ATP-grasp" evidence="2">
    <location>
        <begin position="127"/>
        <end position="308"/>
    </location>
</feature>
<dbReference type="RefSeq" id="WP_183496354.1">
    <property type="nucleotide sequence ID" value="NZ_JACIFF010000007.1"/>
</dbReference>
<evidence type="ECO:0000313" key="4">
    <source>
        <dbReference type="Proteomes" id="UP000576209"/>
    </source>
</evidence>
<comment type="caution">
    <text evidence="3">The sequence shown here is derived from an EMBL/GenBank/DDBJ whole genome shotgun (WGS) entry which is preliminary data.</text>
</comment>
<sequence length="317" mass="35079">MTPLSFLVLTDHSAHSAQNSVYSLINTLARDPRCRHIDVASRGDARNRDFFDGAGTRVQGFRVKSELLYRPDGAHFSGDLSPLDPADYDVVWLRLPHPVDTARYASLHRNGTIVVNNPTGIQETGDKSFLLNFPEWTPPARLVHSADETREFARQFPLVLKPLRAYGGQGIVRVDGPDDPLNLDFTEPYLAMKFLRNVSQGDKRILVVNGKILAASLRIPPPGEWLCNVARGGKSIGAEVEPEEVALVEALAPELLRHGICFCGVDTLVNDEGKRVLSEINTLSIGGFPQAEAQTGRPILQQTINELFSYCYDHLTR</sequence>
<dbReference type="GO" id="GO:0005524">
    <property type="term" value="F:ATP binding"/>
    <property type="evidence" value="ECO:0007669"/>
    <property type="project" value="UniProtKB-UniRule"/>
</dbReference>
<keyword evidence="1" id="KW-0067">ATP-binding</keyword>
<dbReference type="SUPFAM" id="SSF56059">
    <property type="entry name" value="Glutathione synthetase ATP-binding domain-like"/>
    <property type="match status" value="1"/>
</dbReference>
<dbReference type="EMBL" id="JACIFF010000007">
    <property type="protein sequence ID" value="MBB4080115.1"/>
    <property type="molecule type" value="Genomic_DNA"/>
</dbReference>
<dbReference type="PROSITE" id="PS50975">
    <property type="entry name" value="ATP_GRASP"/>
    <property type="match status" value="1"/>
</dbReference>
<dbReference type="PANTHER" id="PTHR21621">
    <property type="entry name" value="RIBOSOMAL PROTEIN S6 MODIFICATION PROTEIN"/>
    <property type="match status" value="1"/>
</dbReference>
<evidence type="ECO:0000313" key="3">
    <source>
        <dbReference type="EMBL" id="MBB4080115.1"/>
    </source>
</evidence>
<keyword evidence="1" id="KW-0547">Nucleotide-binding</keyword>
<evidence type="ECO:0000259" key="2">
    <source>
        <dbReference type="PROSITE" id="PS50975"/>
    </source>
</evidence>
<dbReference type="Gene3D" id="3.30.470.20">
    <property type="entry name" value="ATP-grasp fold, B domain"/>
    <property type="match status" value="1"/>
</dbReference>
<reference evidence="3 4" key="1">
    <citation type="submission" date="2020-08" db="EMBL/GenBank/DDBJ databases">
        <title>Genomic Encyclopedia of Type Strains, Phase IV (KMG-IV): sequencing the most valuable type-strain genomes for metagenomic binning, comparative biology and taxonomic classification.</title>
        <authorList>
            <person name="Goeker M."/>
        </authorList>
    </citation>
    <scope>NUCLEOTIDE SEQUENCE [LARGE SCALE GENOMIC DNA]</scope>
    <source>
        <strain evidence="3 4">DSM 105137</strain>
    </source>
</reference>
<dbReference type="GO" id="GO:0046872">
    <property type="term" value="F:metal ion binding"/>
    <property type="evidence" value="ECO:0007669"/>
    <property type="project" value="InterPro"/>
</dbReference>
<dbReference type="EC" id="6.3.2.3" evidence="3"/>
<dbReference type="Proteomes" id="UP000576209">
    <property type="component" value="Unassembled WGS sequence"/>
</dbReference>
<dbReference type="PANTHER" id="PTHR21621:SF4">
    <property type="entry name" value="GLUTATHIONE SYNTHETASE"/>
    <property type="match status" value="1"/>
</dbReference>
<dbReference type="InterPro" id="IPR004218">
    <property type="entry name" value="GSHS_ATP-bd"/>
</dbReference>
<accession>A0A840E978</accession>
<name>A0A840E978_9BACT</name>
<proteinExistence type="predicted"/>
<protein>
    <submittedName>
        <fullName evidence="3">Glutathione synthase</fullName>
        <ecNumber evidence="3">6.3.2.3</ecNumber>
    </submittedName>
</protein>
<dbReference type="GO" id="GO:0004363">
    <property type="term" value="F:glutathione synthase activity"/>
    <property type="evidence" value="ECO:0007669"/>
    <property type="project" value="UniProtKB-EC"/>
</dbReference>
<organism evidence="3 4">
    <name type="scientific">Neolewinella aquimaris</name>
    <dbReference type="NCBI Taxonomy" id="1835722"/>
    <lineage>
        <taxon>Bacteria</taxon>
        <taxon>Pseudomonadati</taxon>
        <taxon>Bacteroidota</taxon>
        <taxon>Saprospiria</taxon>
        <taxon>Saprospirales</taxon>
        <taxon>Lewinellaceae</taxon>
        <taxon>Neolewinella</taxon>
    </lineage>
</organism>
<dbReference type="GO" id="GO:0005737">
    <property type="term" value="C:cytoplasm"/>
    <property type="evidence" value="ECO:0007669"/>
    <property type="project" value="TreeGrafter"/>
</dbReference>
<keyword evidence="4" id="KW-1185">Reference proteome</keyword>